<dbReference type="PROSITE" id="PS51257">
    <property type="entry name" value="PROKAR_LIPOPROTEIN"/>
    <property type="match status" value="1"/>
</dbReference>
<keyword evidence="2" id="KW-1185">Reference proteome</keyword>
<evidence type="ECO:0000313" key="2">
    <source>
        <dbReference type="Proteomes" id="UP000193925"/>
    </source>
</evidence>
<dbReference type="EMBL" id="LT841305">
    <property type="protein sequence ID" value="SMH66258.1"/>
    <property type="molecule type" value="Genomic_DNA"/>
</dbReference>
<proteinExistence type="predicted"/>
<evidence type="ECO:0000313" key="1">
    <source>
        <dbReference type="EMBL" id="SMH66258.1"/>
    </source>
</evidence>
<protein>
    <submittedName>
        <fullName evidence="1">Uncharacterized protein</fullName>
    </submittedName>
</protein>
<gene>
    <name evidence="1" type="ORF">AFERRI_21047</name>
</gene>
<dbReference type="Proteomes" id="UP000193925">
    <property type="component" value="Chromosome AFERRI"/>
</dbReference>
<organism evidence="1 2">
    <name type="scientific">Acidithiobacillus ferrivorans</name>
    <dbReference type="NCBI Taxonomy" id="160808"/>
    <lineage>
        <taxon>Bacteria</taxon>
        <taxon>Pseudomonadati</taxon>
        <taxon>Pseudomonadota</taxon>
        <taxon>Acidithiobacillia</taxon>
        <taxon>Acidithiobacillales</taxon>
        <taxon>Acidithiobacillaceae</taxon>
        <taxon>Acidithiobacillus</taxon>
    </lineage>
</organism>
<sequence length="66" mass="7434">MVRVYHVGRLGLARRPASHYYFAQGCTPEKKGGPSADSDLRRLPWGETAHFHIFRLPLGISANRTL</sequence>
<name>A0ABY1MRR8_9PROT</name>
<accession>A0ABY1MRR8</accession>
<reference evidence="1 2" key="1">
    <citation type="submission" date="2017-03" db="EMBL/GenBank/DDBJ databases">
        <authorList>
            <person name="Regsiter A."/>
            <person name="William W."/>
        </authorList>
    </citation>
    <scope>NUCLEOTIDE SEQUENCE [LARGE SCALE GENOMIC DNA]</scope>
    <source>
        <strain evidence="1">PRJEB5721</strain>
    </source>
</reference>